<evidence type="ECO:0000259" key="1">
    <source>
        <dbReference type="Pfam" id="PF13613"/>
    </source>
</evidence>
<organism evidence="2">
    <name type="scientific">termite gut metagenome</name>
    <dbReference type="NCBI Taxonomy" id="433724"/>
    <lineage>
        <taxon>unclassified sequences</taxon>
        <taxon>metagenomes</taxon>
        <taxon>organismal metagenomes</taxon>
    </lineage>
</organism>
<dbReference type="AlphaFoldDB" id="A0A5J4Q742"/>
<proteinExistence type="predicted"/>
<dbReference type="EMBL" id="SNRY01004737">
    <property type="protein sequence ID" value="KAA6316840.1"/>
    <property type="molecule type" value="Genomic_DNA"/>
</dbReference>
<gene>
    <name evidence="2" type="ORF">EZS27_032912</name>
</gene>
<dbReference type="Pfam" id="PF13613">
    <property type="entry name" value="HTH_Tnp_4"/>
    <property type="match status" value="1"/>
</dbReference>
<comment type="caution">
    <text evidence="2">The sequence shown here is derived from an EMBL/GenBank/DDBJ whole genome shotgun (WGS) entry which is preliminary data.</text>
</comment>
<sequence length="121" mass="14257">MQFRSLTGLSPAEYEELSADFSVELEAYMNHYPFKGKRRVRVYKPRKNSSLPTVGDKLFFILVFMKTNPVQEHHAATFGISQPKANMYIHLFILLLRKTLKRLGELPTRKASQMEERRFKY</sequence>
<accession>A0A5J4Q742</accession>
<feature type="domain" description="Transposase Helix-turn-helix" evidence="1">
    <location>
        <begin position="50"/>
        <end position="101"/>
    </location>
</feature>
<dbReference type="InterPro" id="IPR027805">
    <property type="entry name" value="Transposase_HTH_dom"/>
</dbReference>
<reference evidence="2" key="1">
    <citation type="submission" date="2019-03" db="EMBL/GenBank/DDBJ databases">
        <title>Single cell metagenomics reveals metabolic interactions within the superorganism composed of flagellate Streblomastix strix and complex community of Bacteroidetes bacteria on its surface.</title>
        <authorList>
            <person name="Treitli S.C."/>
            <person name="Kolisko M."/>
            <person name="Husnik F."/>
            <person name="Keeling P."/>
            <person name="Hampl V."/>
        </authorList>
    </citation>
    <scope>NUCLEOTIDE SEQUENCE</scope>
    <source>
        <strain evidence="2">STM</strain>
    </source>
</reference>
<name>A0A5J4Q742_9ZZZZ</name>
<protein>
    <recommendedName>
        <fullName evidence="1">Transposase Helix-turn-helix domain-containing protein</fullName>
    </recommendedName>
</protein>
<evidence type="ECO:0000313" key="2">
    <source>
        <dbReference type="EMBL" id="KAA6316840.1"/>
    </source>
</evidence>